<dbReference type="Pfam" id="PF01497">
    <property type="entry name" value="Peripla_BP_2"/>
    <property type="match status" value="1"/>
</dbReference>
<feature type="domain" description="Fe/B12 periplasmic-binding" evidence="2">
    <location>
        <begin position="38"/>
        <end position="298"/>
    </location>
</feature>
<dbReference type="InterPro" id="IPR050902">
    <property type="entry name" value="ABC_Transporter_SBP"/>
</dbReference>
<dbReference type="Gene3D" id="3.40.50.1980">
    <property type="entry name" value="Nitrogenase molybdenum iron protein domain"/>
    <property type="match status" value="2"/>
</dbReference>
<dbReference type="PROSITE" id="PS50983">
    <property type="entry name" value="FE_B12_PBP"/>
    <property type="match status" value="1"/>
</dbReference>
<evidence type="ECO:0000256" key="1">
    <source>
        <dbReference type="ARBA" id="ARBA00022729"/>
    </source>
</evidence>
<dbReference type="GeneID" id="5563003"/>
<reference evidence="3 4" key="1">
    <citation type="journal article" date="2008" name="Genome Biol.">
        <title>A genomic analysis of the archaeal system Ignicoccus hospitalis-Nanoarchaeum equitans.</title>
        <authorList>
            <person name="Podar M."/>
            <person name="Anderson I."/>
            <person name="Makarova K.S."/>
            <person name="Elkins J.G."/>
            <person name="Ivanova N."/>
            <person name="Wall M.A."/>
            <person name="Lykidis A."/>
            <person name="Mavromatis K."/>
            <person name="Sun H."/>
            <person name="Hudson M.E."/>
            <person name="Chen W."/>
            <person name="Deciu C."/>
            <person name="Hutchison D."/>
            <person name="Eads J.R."/>
            <person name="Anderson A."/>
            <person name="Fernandes F."/>
            <person name="Szeto E."/>
            <person name="Lapidus A."/>
            <person name="Kyrpides N.C."/>
            <person name="Saier M.H.Jr."/>
            <person name="Richardson P.M."/>
            <person name="Rachel R."/>
            <person name="Huber H."/>
            <person name="Eisen J.A."/>
            <person name="Koonin E.V."/>
            <person name="Keller M."/>
            <person name="Stetter K.O."/>
        </authorList>
    </citation>
    <scope>NUCLEOTIDE SEQUENCE [LARGE SCALE GENOMIC DNA]</scope>
    <source>
        <strain evidence="4">KIN4/I / DSM 18386 / JCM 14125</strain>
    </source>
</reference>
<dbReference type="HOGENOM" id="CLU_038034_2_5_2"/>
<evidence type="ECO:0000313" key="4">
    <source>
        <dbReference type="Proteomes" id="UP000000262"/>
    </source>
</evidence>
<evidence type="ECO:0000313" key="3">
    <source>
        <dbReference type="EMBL" id="ABU82380.1"/>
    </source>
</evidence>
<gene>
    <name evidence="3" type="ordered locus">Igni_1204</name>
</gene>
<dbReference type="PhylomeDB" id="A8ABS8"/>
<evidence type="ECO:0000259" key="2">
    <source>
        <dbReference type="PROSITE" id="PS50983"/>
    </source>
</evidence>
<dbReference type="InterPro" id="IPR054828">
    <property type="entry name" value="Vit_B12_bind_prot"/>
</dbReference>
<dbReference type="NCBIfam" id="NF038402">
    <property type="entry name" value="TroA_like"/>
    <property type="match status" value="1"/>
</dbReference>
<dbReference type="eggNOG" id="arCOG04233">
    <property type="taxonomic scope" value="Archaea"/>
</dbReference>
<keyword evidence="4" id="KW-1185">Reference proteome</keyword>
<dbReference type="SUPFAM" id="SSF53807">
    <property type="entry name" value="Helical backbone' metal receptor"/>
    <property type="match status" value="1"/>
</dbReference>
<dbReference type="Proteomes" id="UP000000262">
    <property type="component" value="Chromosome"/>
</dbReference>
<sequence length="306" mass="33484">MNKKAITLILLFLVPLWSLTFVDRMGYRVDVNPYPPKRVVALTPALSEAVCLLNCSKLVGTVEPVTYPPELEELVKEGKVKVVGYFWNPNVEAIASLSPDLVLADAGSDLRMRDHLISAGLKVFFVKGGVCESVKCVEEDLVAVGKALGEEEEARKVAGWIEGNLTLAQGVAKLMPVVKYVALFYPYKWGIYAVGENNFISSVADSLNAVNLIKNKGWPRVSEEKLATLRPDVVIVLTSGRPDLGDAVNSTLKLVPEVKWVCVIYAEAADVVERPGPRLSEAPLILLNALHLHLADSRGVYCYSPR</sequence>
<dbReference type="EMBL" id="CP000816">
    <property type="protein sequence ID" value="ABU82380.1"/>
    <property type="molecule type" value="Genomic_DNA"/>
</dbReference>
<dbReference type="KEGG" id="iho:Igni_1204"/>
<protein>
    <submittedName>
        <fullName evidence="3">Periplasmic binding protein</fullName>
    </submittedName>
</protein>
<dbReference type="STRING" id="453591.Igni_1204"/>
<accession>A8ABS8</accession>
<dbReference type="GO" id="GO:0071281">
    <property type="term" value="P:cellular response to iron ion"/>
    <property type="evidence" value="ECO:0007669"/>
    <property type="project" value="TreeGrafter"/>
</dbReference>
<dbReference type="AlphaFoldDB" id="A8ABS8"/>
<dbReference type="RefSeq" id="WP_012123344.1">
    <property type="nucleotide sequence ID" value="NC_009776.1"/>
</dbReference>
<dbReference type="OrthoDB" id="15192at2157"/>
<dbReference type="PANTHER" id="PTHR30535">
    <property type="entry name" value="VITAMIN B12-BINDING PROTEIN"/>
    <property type="match status" value="1"/>
</dbReference>
<dbReference type="PANTHER" id="PTHR30535:SF34">
    <property type="entry name" value="MOLYBDATE-BINDING PROTEIN MOLA"/>
    <property type="match status" value="1"/>
</dbReference>
<keyword evidence="1" id="KW-0732">Signal</keyword>
<organism evidence="3 4">
    <name type="scientific">Ignicoccus hospitalis (strain KIN4/I / DSM 18386 / JCM 14125)</name>
    <dbReference type="NCBI Taxonomy" id="453591"/>
    <lineage>
        <taxon>Archaea</taxon>
        <taxon>Thermoproteota</taxon>
        <taxon>Thermoprotei</taxon>
        <taxon>Desulfurococcales</taxon>
        <taxon>Desulfurococcaceae</taxon>
        <taxon>Ignicoccus</taxon>
    </lineage>
</organism>
<proteinExistence type="predicted"/>
<dbReference type="InterPro" id="IPR002491">
    <property type="entry name" value="ABC_transptr_periplasmic_BD"/>
</dbReference>
<name>A8ABS8_IGNH4</name>